<feature type="repeat" description="ANK" evidence="3">
    <location>
        <begin position="859"/>
        <end position="891"/>
    </location>
</feature>
<evidence type="ECO:0008006" key="7">
    <source>
        <dbReference type="Google" id="ProtNLM"/>
    </source>
</evidence>
<dbReference type="EMBL" id="JABEXW010000022">
    <property type="protein sequence ID" value="KAF4973342.1"/>
    <property type="molecule type" value="Genomic_DNA"/>
</dbReference>
<organism evidence="5 6">
    <name type="scientific">Fusarium sarcochroum</name>
    <dbReference type="NCBI Taxonomy" id="1208366"/>
    <lineage>
        <taxon>Eukaryota</taxon>
        <taxon>Fungi</taxon>
        <taxon>Dikarya</taxon>
        <taxon>Ascomycota</taxon>
        <taxon>Pezizomycotina</taxon>
        <taxon>Sordariomycetes</taxon>
        <taxon>Hypocreomycetidae</taxon>
        <taxon>Hypocreales</taxon>
        <taxon>Nectriaceae</taxon>
        <taxon>Fusarium</taxon>
        <taxon>Fusarium lateritium species complex</taxon>
    </lineage>
</organism>
<evidence type="ECO:0000256" key="1">
    <source>
        <dbReference type="ARBA" id="ARBA00022737"/>
    </source>
</evidence>
<dbReference type="PROSITE" id="PS50088">
    <property type="entry name" value="ANK_REPEAT"/>
    <property type="match status" value="1"/>
</dbReference>
<dbReference type="Proteomes" id="UP000622797">
    <property type="component" value="Unassembled WGS sequence"/>
</dbReference>
<dbReference type="OrthoDB" id="5865767at2759"/>
<accession>A0A8H4UBH5</accession>
<dbReference type="SMART" id="SM00248">
    <property type="entry name" value="ANK"/>
    <property type="match status" value="3"/>
</dbReference>
<dbReference type="InterPro" id="IPR050889">
    <property type="entry name" value="Dendritic_Spine_Reg/Scaffold"/>
</dbReference>
<dbReference type="PANTHER" id="PTHR24166">
    <property type="entry name" value="ROLLING PEBBLES, ISOFORM B"/>
    <property type="match status" value="1"/>
</dbReference>
<dbReference type="AlphaFoldDB" id="A0A8H4UBH5"/>
<evidence type="ECO:0000313" key="5">
    <source>
        <dbReference type="EMBL" id="KAF4973342.1"/>
    </source>
</evidence>
<evidence type="ECO:0000256" key="2">
    <source>
        <dbReference type="ARBA" id="ARBA00023043"/>
    </source>
</evidence>
<dbReference type="InterPro" id="IPR002110">
    <property type="entry name" value="Ankyrin_rpt"/>
</dbReference>
<keyword evidence="2 3" id="KW-0040">ANK repeat</keyword>
<name>A0A8H4UBH5_9HYPO</name>
<evidence type="ECO:0000256" key="3">
    <source>
        <dbReference type="PROSITE-ProRule" id="PRU00023"/>
    </source>
</evidence>
<evidence type="ECO:0000256" key="4">
    <source>
        <dbReference type="SAM" id="MobiDB-lite"/>
    </source>
</evidence>
<comment type="caution">
    <text evidence="5">The sequence shown here is derived from an EMBL/GenBank/DDBJ whole genome shotgun (WGS) entry which is preliminary data.</text>
</comment>
<dbReference type="SUPFAM" id="SSF48403">
    <property type="entry name" value="Ankyrin repeat"/>
    <property type="match status" value="1"/>
</dbReference>
<dbReference type="InterPro" id="IPR036770">
    <property type="entry name" value="Ankyrin_rpt-contain_sf"/>
</dbReference>
<dbReference type="PANTHER" id="PTHR24166:SF58">
    <property type="entry name" value="ANKYCORBIN-LIKE"/>
    <property type="match status" value="1"/>
</dbReference>
<feature type="region of interest" description="Disordered" evidence="4">
    <location>
        <begin position="1"/>
        <end position="79"/>
    </location>
</feature>
<dbReference type="Gene3D" id="1.25.40.20">
    <property type="entry name" value="Ankyrin repeat-containing domain"/>
    <property type="match status" value="1"/>
</dbReference>
<gene>
    <name evidence="5" type="ORF">FSARC_320</name>
</gene>
<sequence length="946" mass="104459">MTDSNRTHPDIDSGYGESSNQSLKTNDGSSNQQPSLDDVSAVSEACPQPLPPSASGSNQAQRTAIRPISKPMDEQTAKRASDVIEQMSGLLQEDMAKPRRRNYLSRSRRAFPSMSIRAIMLGTTTEDAKVCLVIFCDDTDGTHDRIRRFLRKSLVGDLFRPVDNTIPSFDVHIVAASPNTRAEFEVRIMIEGRFSDPSISTLCGMPVYLLPEDHPVQQPWATMGGILQIEMPLESPSSKRLYGLTVAHGASDPRYHHDDFALYPNDSSNEYYGSLTGSTKSDGSHHTSAIEIDWGDSIKAIPDEPRPFIPVSRNLSNPKQPIVLSAMRNSESFRDWALFEFPTDKLVPKPNMLQVEGRLPVLLKAPASLVNLSSSRSVSIITGSSGVKEATLSPCISRVLLQPGTEFVRAYSVELSENSGKTVQKTLDSLLDKVPQWLQPRTVEEMNTRLQKLAQSPLRNTQARRHVDSALLLLATVKSASEADADSLDNAEIEVAESFRGSWPRNKDAPSISSPAPIPGDFLRLDELPVTQGYCGPGLLPHDSRYCLCYVRDETSLEDFVTEKGPTPKASDLPDLLNISPPTIDSFGNTALHFLAARHNPASLLKVVTVASDLALSTLNIAHQTFLHVLGAQWFVDVGTERLMLPTLLNRLKQREFPIYAQDVYGRSFFHILQTNVRNQETIDHFLSQYDRQRFSCRDAFGVIPTRSISSETMPLVYPQTGSDHSQMATHARILENIRLAREGLFFEDSHGRNGLHLTADAIIASNTKRPSLPLKATAKFLKHARNEDSLKTQLLSRNDLVEGLLTAGVDVNHYSKDGNTVLMAFVARLPEGDDYKTQCEIIQQLIDSGAGNDARNGLGERALHIAVRTGRKLAMRTLVKAGANVHVRDGEGRSVLDVADVKILHAKDVKKYAHYEAIRAWLSGSTANAVQSPSVKQEWGRKTVI</sequence>
<reference evidence="5" key="1">
    <citation type="journal article" date="2020" name="BMC Genomics">
        <title>Correction to: Identification and distribution of gene clusters required for synthesis of sphingolipid metabolism inhibitors in diverse species of the filamentous fungus Fusarium.</title>
        <authorList>
            <person name="Kim H.S."/>
            <person name="Lohmar J.M."/>
            <person name="Busman M."/>
            <person name="Brown D.W."/>
            <person name="Naumann T.A."/>
            <person name="Divon H.H."/>
            <person name="Lysoe E."/>
            <person name="Uhlig S."/>
            <person name="Proctor R.H."/>
        </authorList>
    </citation>
    <scope>NUCLEOTIDE SEQUENCE</scope>
    <source>
        <strain evidence="5">NRRL 20472</strain>
    </source>
</reference>
<keyword evidence="1" id="KW-0677">Repeat</keyword>
<evidence type="ECO:0000313" key="6">
    <source>
        <dbReference type="Proteomes" id="UP000622797"/>
    </source>
</evidence>
<feature type="compositionally biased region" description="Polar residues" evidence="4">
    <location>
        <begin position="16"/>
        <end position="35"/>
    </location>
</feature>
<dbReference type="Pfam" id="PF12796">
    <property type="entry name" value="Ank_2"/>
    <property type="match status" value="1"/>
</dbReference>
<dbReference type="PROSITE" id="PS50297">
    <property type="entry name" value="ANK_REP_REGION"/>
    <property type="match status" value="1"/>
</dbReference>
<protein>
    <recommendedName>
        <fullName evidence="7">Ankyrin repeat protein</fullName>
    </recommendedName>
</protein>
<feature type="compositionally biased region" description="Basic and acidic residues" evidence="4">
    <location>
        <begin position="1"/>
        <end position="11"/>
    </location>
</feature>
<reference evidence="5" key="2">
    <citation type="submission" date="2020-05" db="EMBL/GenBank/DDBJ databases">
        <authorList>
            <person name="Kim H.-S."/>
            <person name="Proctor R.H."/>
            <person name="Brown D.W."/>
        </authorList>
    </citation>
    <scope>NUCLEOTIDE SEQUENCE</scope>
    <source>
        <strain evidence="5">NRRL 20472</strain>
    </source>
</reference>
<proteinExistence type="predicted"/>
<keyword evidence="6" id="KW-1185">Reference proteome</keyword>